<accession>A0AAD3H5B1</accession>
<evidence type="ECO:0000313" key="2">
    <source>
        <dbReference type="EMBL" id="GFH50945.1"/>
    </source>
</evidence>
<feature type="compositionally biased region" description="Polar residues" evidence="1">
    <location>
        <begin position="77"/>
        <end position="86"/>
    </location>
</feature>
<proteinExistence type="predicted"/>
<reference evidence="2 3" key="1">
    <citation type="journal article" date="2021" name="Sci. Rep.">
        <title>The genome of the diatom Chaetoceros tenuissimus carries an ancient integrated fragment of an extant virus.</title>
        <authorList>
            <person name="Hongo Y."/>
            <person name="Kimura K."/>
            <person name="Takaki Y."/>
            <person name="Yoshida Y."/>
            <person name="Baba S."/>
            <person name="Kobayashi G."/>
            <person name="Nagasaki K."/>
            <person name="Hano T."/>
            <person name="Tomaru Y."/>
        </authorList>
    </citation>
    <scope>NUCLEOTIDE SEQUENCE [LARGE SCALE GENOMIC DNA]</scope>
    <source>
        <strain evidence="2 3">NIES-3715</strain>
    </source>
</reference>
<organism evidence="2 3">
    <name type="scientific">Chaetoceros tenuissimus</name>
    <dbReference type="NCBI Taxonomy" id="426638"/>
    <lineage>
        <taxon>Eukaryota</taxon>
        <taxon>Sar</taxon>
        <taxon>Stramenopiles</taxon>
        <taxon>Ochrophyta</taxon>
        <taxon>Bacillariophyta</taxon>
        <taxon>Coscinodiscophyceae</taxon>
        <taxon>Chaetocerotophycidae</taxon>
        <taxon>Chaetocerotales</taxon>
        <taxon>Chaetocerotaceae</taxon>
        <taxon>Chaetoceros</taxon>
    </lineage>
</organism>
<dbReference type="Proteomes" id="UP001054902">
    <property type="component" value="Unassembled WGS sequence"/>
</dbReference>
<keyword evidence="3" id="KW-1185">Reference proteome</keyword>
<protein>
    <submittedName>
        <fullName evidence="2">Uncharacterized protein</fullName>
    </submittedName>
</protein>
<name>A0AAD3H5B1_9STRA</name>
<sequence>MQRLRKLKVTKRTKKSKVPLETLLKVHYNEEDDRPLLNVESMPENKCCYGEHSILTCGFCPHCVQNSSQDERDERICSSNQSPEKNASSRNISPSSSTLDG</sequence>
<evidence type="ECO:0000256" key="1">
    <source>
        <dbReference type="SAM" id="MobiDB-lite"/>
    </source>
</evidence>
<dbReference type="AlphaFoldDB" id="A0AAD3H5B1"/>
<feature type="compositionally biased region" description="Low complexity" evidence="1">
    <location>
        <begin position="88"/>
        <end position="101"/>
    </location>
</feature>
<comment type="caution">
    <text evidence="2">The sequence shown here is derived from an EMBL/GenBank/DDBJ whole genome shotgun (WGS) entry which is preliminary data.</text>
</comment>
<gene>
    <name evidence="2" type="ORF">CTEN210_07421</name>
</gene>
<dbReference type="EMBL" id="BLLK01000045">
    <property type="protein sequence ID" value="GFH50945.1"/>
    <property type="molecule type" value="Genomic_DNA"/>
</dbReference>
<feature type="region of interest" description="Disordered" evidence="1">
    <location>
        <begin position="71"/>
        <end position="101"/>
    </location>
</feature>
<evidence type="ECO:0000313" key="3">
    <source>
        <dbReference type="Proteomes" id="UP001054902"/>
    </source>
</evidence>